<dbReference type="RefSeq" id="WP_277862245.1">
    <property type="nucleotide sequence ID" value="NZ_JARRAG010000002.1"/>
</dbReference>
<dbReference type="CDD" id="cd16936">
    <property type="entry name" value="HATPase_RsbW-like"/>
    <property type="match status" value="1"/>
</dbReference>
<dbReference type="SUPFAM" id="SSF55874">
    <property type="entry name" value="ATPase domain of HSP90 chaperone/DNA topoisomerase II/histidine kinase"/>
    <property type="match status" value="1"/>
</dbReference>
<dbReference type="InterPro" id="IPR050595">
    <property type="entry name" value="Bact_response_regulator"/>
</dbReference>
<dbReference type="CDD" id="cd00156">
    <property type="entry name" value="REC"/>
    <property type="match status" value="1"/>
</dbReference>
<keyword evidence="1 2" id="KW-0597">Phosphoprotein</keyword>
<evidence type="ECO:0000256" key="1">
    <source>
        <dbReference type="ARBA" id="ARBA00022553"/>
    </source>
</evidence>
<dbReference type="PANTHER" id="PTHR44591:SF25">
    <property type="entry name" value="CHEMOTAXIS TWO-COMPONENT RESPONSE REGULATOR"/>
    <property type="match status" value="1"/>
</dbReference>
<organism evidence="4 5">
    <name type="scientific">Paludisphaera mucosa</name>
    <dbReference type="NCBI Taxonomy" id="3030827"/>
    <lineage>
        <taxon>Bacteria</taxon>
        <taxon>Pseudomonadati</taxon>
        <taxon>Planctomycetota</taxon>
        <taxon>Planctomycetia</taxon>
        <taxon>Isosphaerales</taxon>
        <taxon>Isosphaeraceae</taxon>
        <taxon>Paludisphaera</taxon>
    </lineage>
</organism>
<gene>
    <name evidence="4" type="ORF">PZE19_19285</name>
</gene>
<dbReference type="PROSITE" id="PS50110">
    <property type="entry name" value="RESPONSE_REGULATORY"/>
    <property type="match status" value="1"/>
</dbReference>
<evidence type="ECO:0000313" key="4">
    <source>
        <dbReference type="EMBL" id="MDG3005930.1"/>
    </source>
</evidence>
<dbReference type="EMBL" id="JARRAG010000002">
    <property type="protein sequence ID" value="MDG3005930.1"/>
    <property type="molecule type" value="Genomic_DNA"/>
</dbReference>
<dbReference type="Pfam" id="PF13581">
    <property type="entry name" value="HATPase_c_2"/>
    <property type="match status" value="1"/>
</dbReference>
<proteinExistence type="predicted"/>
<evidence type="ECO:0000256" key="2">
    <source>
        <dbReference type="PROSITE-ProRule" id="PRU00169"/>
    </source>
</evidence>
<dbReference type="InterPro" id="IPR001789">
    <property type="entry name" value="Sig_transdc_resp-reg_receiver"/>
</dbReference>
<dbReference type="Gene3D" id="3.40.50.2300">
    <property type="match status" value="1"/>
</dbReference>
<dbReference type="SUPFAM" id="SSF52172">
    <property type="entry name" value="CheY-like"/>
    <property type="match status" value="1"/>
</dbReference>
<comment type="caution">
    <text evidence="4">The sequence shown here is derived from an EMBL/GenBank/DDBJ whole genome shotgun (WGS) entry which is preliminary data.</text>
</comment>
<accession>A0ABT6FEB8</accession>
<dbReference type="Gene3D" id="3.30.565.10">
    <property type="entry name" value="Histidine kinase-like ATPase, C-terminal domain"/>
    <property type="match status" value="1"/>
</dbReference>
<dbReference type="PANTHER" id="PTHR44591">
    <property type="entry name" value="STRESS RESPONSE REGULATOR PROTEIN 1"/>
    <property type="match status" value="1"/>
</dbReference>
<feature type="domain" description="Response regulatory" evidence="3">
    <location>
        <begin position="3"/>
        <end position="117"/>
    </location>
</feature>
<dbReference type="SMART" id="SM00448">
    <property type="entry name" value="REC"/>
    <property type="match status" value="1"/>
</dbReference>
<dbReference type="InterPro" id="IPR011006">
    <property type="entry name" value="CheY-like_superfamily"/>
</dbReference>
<dbReference type="Pfam" id="PF00072">
    <property type="entry name" value="Response_reg"/>
    <property type="match status" value="1"/>
</dbReference>
<name>A0ABT6FEB8_9BACT</name>
<dbReference type="InterPro" id="IPR003594">
    <property type="entry name" value="HATPase_dom"/>
</dbReference>
<feature type="modified residue" description="4-aspartylphosphate" evidence="2">
    <location>
        <position position="52"/>
    </location>
</feature>
<dbReference type="Proteomes" id="UP001216907">
    <property type="component" value="Unassembled WGS sequence"/>
</dbReference>
<evidence type="ECO:0000259" key="3">
    <source>
        <dbReference type="PROSITE" id="PS50110"/>
    </source>
</evidence>
<evidence type="ECO:0000313" key="5">
    <source>
        <dbReference type="Proteomes" id="UP001216907"/>
    </source>
</evidence>
<keyword evidence="5" id="KW-1185">Reference proteome</keyword>
<dbReference type="InterPro" id="IPR036890">
    <property type="entry name" value="HATPase_C_sf"/>
</dbReference>
<reference evidence="4 5" key="1">
    <citation type="submission" date="2023-03" db="EMBL/GenBank/DDBJ databases">
        <title>Paludisphaera mucosa sp. nov. a novel planctomycete from northern fen.</title>
        <authorList>
            <person name="Ivanova A."/>
        </authorList>
    </citation>
    <scope>NUCLEOTIDE SEQUENCE [LARGE SCALE GENOMIC DNA]</scope>
    <source>
        <strain evidence="4 5">Pla2</strain>
    </source>
</reference>
<sequence>MARVLVVEDSPTQAAEIRFLLEDAGVDVDLAGDGYAALASLQEGLPDLVVTDLQMPRMDGLALVEAVRGRYPIVPVVLITAHGSEEVAARALRCGAASYVPKRDLARDLARVVHQVVSMAAPAPGQERISDSLDEARSRFTLPNDESLVAPLVRRLEGAVFEMGLCGRAELIRLAVALREAIVNAIDHGNLELDSELRQDDERVYHSLGRERREQSPYRERRVRIDVGLTRSEATFTIRDEGPGFDPSTLPDPSDPANLCRIGGRGVMLIRTLMDEVRFNEKGNEITLVKHRRAPGQVDEGGPADR</sequence>
<protein>
    <submittedName>
        <fullName evidence="4">Response regulator</fullName>
    </submittedName>
</protein>